<dbReference type="Proteomes" id="UP000186309">
    <property type="component" value="Chromosome"/>
</dbReference>
<dbReference type="GO" id="GO:0070006">
    <property type="term" value="F:metalloaminopeptidase activity"/>
    <property type="evidence" value="ECO:0007669"/>
    <property type="project" value="InterPro"/>
</dbReference>
<feature type="chain" id="PRO_5012572404" description="Peptidase M17 leucyl aminopeptidase N-terminal domain-containing protein" evidence="1">
    <location>
        <begin position="25"/>
        <end position="246"/>
    </location>
</feature>
<feature type="signal peptide" evidence="1">
    <location>
        <begin position="1"/>
        <end position="24"/>
    </location>
</feature>
<evidence type="ECO:0000259" key="2">
    <source>
        <dbReference type="Pfam" id="PF02789"/>
    </source>
</evidence>
<dbReference type="RefSeq" id="WP_237170823.1">
    <property type="nucleotide sequence ID" value="NZ_CP019082.1"/>
</dbReference>
<dbReference type="Pfam" id="PF02789">
    <property type="entry name" value="Peptidase_M17_N"/>
    <property type="match status" value="1"/>
</dbReference>
<dbReference type="EMBL" id="CP019082">
    <property type="protein sequence ID" value="APW60517.1"/>
    <property type="molecule type" value="Genomic_DNA"/>
</dbReference>
<name>A0A1U7CNL1_9BACT</name>
<gene>
    <name evidence="3" type="ORF">BSF38_01988</name>
</gene>
<protein>
    <recommendedName>
        <fullName evidence="2">Peptidase M17 leucyl aminopeptidase N-terminal domain-containing protein</fullName>
    </recommendedName>
</protein>
<organism evidence="3 4">
    <name type="scientific">Paludisphaera borealis</name>
    <dbReference type="NCBI Taxonomy" id="1387353"/>
    <lineage>
        <taxon>Bacteria</taxon>
        <taxon>Pseudomonadati</taxon>
        <taxon>Planctomycetota</taxon>
        <taxon>Planctomycetia</taxon>
        <taxon>Isosphaerales</taxon>
        <taxon>Isosphaeraceae</taxon>
        <taxon>Paludisphaera</taxon>
    </lineage>
</organism>
<dbReference type="GO" id="GO:0006508">
    <property type="term" value="P:proteolysis"/>
    <property type="evidence" value="ECO:0007669"/>
    <property type="project" value="InterPro"/>
</dbReference>
<feature type="domain" description="Peptidase M17 leucyl aminopeptidase N-terminal" evidence="2">
    <location>
        <begin position="73"/>
        <end position="179"/>
    </location>
</feature>
<dbReference type="AlphaFoldDB" id="A0A1U7CNL1"/>
<accession>A0A1U7CNL1</accession>
<evidence type="ECO:0000313" key="4">
    <source>
        <dbReference type="Proteomes" id="UP000186309"/>
    </source>
</evidence>
<dbReference type="InterPro" id="IPR043472">
    <property type="entry name" value="Macro_dom-like"/>
</dbReference>
<dbReference type="STRING" id="1387353.BSF38_01988"/>
<dbReference type="SUPFAM" id="SSF52949">
    <property type="entry name" value="Macro domain-like"/>
    <property type="match status" value="1"/>
</dbReference>
<keyword evidence="4" id="KW-1185">Reference proteome</keyword>
<reference evidence="4" key="1">
    <citation type="submission" date="2016-12" db="EMBL/GenBank/DDBJ databases">
        <title>Comparative genomics of four Isosphaeraceae planctomycetes: a common pool of plasmids and glycoside hydrolase genes.</title>
        <authorList>
            <person name="Ivanova A."/>
        </authorList>
    </citation>
    <scope>NUCLEOTIDE SEQUENCE [LARGE SCALE GENOMIC DNA]</scope>
    <source>
        <strain evidence="4">PX4</strain>
    </source>
</reference>
<evidence type="ECO:0000256" key="1">
    <source>
        <dbReference type="SAM" id="SignalP"/>
    </source>
</evidence>
<sequence>MNKHLAMAAIALVFLTSSVNRSGAQDAPNPPAETRIDGLEGSTEIVRMQGPYDAEVPLQVVSYFKRTPSSDSRMAGAPVELDRHLGGLIASLRSRGEFDGEELETILFDVPEGAIKPKRLLLIGLGDESSLSLERMERVGRVALREAVKVGATKVAFAPLIRDQGNTQIPTGDVENAVTRGVLLAYDTEKRLQKQGFARPYTLEEWVVEAGPKYYDETVAGVRKAVGEARVAASKRDSTPYSNKSR</sequence>
<keyword evidence="1" id="KW-0732">Signal</keyword>
<dbReference type="Gene3D" id="3.40.220.10">
    <property type="entry name" value="Leucine Aminopeptidase, subunit E, domain 1"/>
    <property type="match status" value="1"/>
</dbReference>
<evidence type="ECO:0000313" key="3">
    <source>
        <dbReference type="EMBL" id="APW60517.1"/>
    </source>
</evidence>
<proteinExistence type="predicted"/>
<dbReference type="InterPro" id="IPR008283">
    <property type="entry name" value="Peptidase_M17_N"/>
</dbReference>
<dbReference type="KEGG" id="pbor:BSF38_01988"/>